<dbReference type="InterPro" id="IPR016160">
    <property type="entry name" value="Ald_DH_CS_CYS"/>
</dbReference>
<evidence type="ECO:0000256" key="6">
    <source>
        <dbReference type="RuleBase" id="RU003345"/>
    </source>
</evidence>
<dbReference type="SUPFAM" id="SSF53720">
    <property type="entry name" value="ALDH-like"/>
    <property type="match status" value="1"/>
</dbReference>
<comment type="catalytic activity">
    <reaction evidence="4">
        <text>an aldehyde + NAD(+) + H2O = a carboxylate + NADH + 2 H(+)</text>
        <dbReference type="Rhea" id="RHEA:16185"/>
        <dbReference type="ChEBI" id="CHEBI:15377"/>
        <dbReference type="ChEBI" id="CHEBI:15378"/>
        <dbReference type="ChEBI" id="CHEBI:17478"/>
        <dbReference type="ChEBI" id="CHEBI:29067"/>
        <dbReference type="ChEBI" id="CHEBI:57540"/>
        <dbReference type="ChEBI" id="CHEBI:57945"/>
        <dbReference type="EC" id="1.2.1.3"/>
    </reaction>
</comment>
<keyword evidence="9" id="KW-1185">Reference proteome</keyword>
<dbReference type="Pfam" id="PF00171">
    <property type="entry name" value="Aldedh"/>
    <property type="match status" value="1"/>
</dbReference>
<dbReference type="InterPro" id="IPR016162">
    <property type="entry name" value="Ald_DH_N"/>
</dbReference>
<sequence>MLIAGEFVGGKGSGELTISDPARDSTIIAVQSASTDQLGQAVTAASAAQREWENVSPTDRAATLHRLADAIETCADQFTAVITTQLGSPVGLSERLHVRLAVADIRAVAEALVSMKFEQQIGASMVLERAAGVVFAITPWNYPLHQVVAKVAPAIAAGCSVILKPSEEALGAAALFARCVQESGLPAGVLNVVVGGGREIANELVGHPGIDVVSFTGSTEVGSAIARQAAGTITRVHLELGGKSPSLIAPSGDLTTGVKVTLANCFLNSGQSCNALTRLLVPRENLSQVEQQILGLMPRHQPVDPWSNGARMGSVVSVARQASIWSDIQAAKDRGDTILAGGTGLPDGIERGAFVRPTVFFDTDPNSPIAQEEVFGPVLTVLAYDDLNHALELANATRYGLGGSVWASTNHEAADIAREIRSGQVDLNGGAFNPAAPFGGFKASGYGRELGRYGIASFIEPQSLQN</sequence>
<dbReference type="PATRIC" id="fig|656366.3.peg.88"/>
<feature type="active site" evidence="5">
    <location>
        <position position="239"/>
    </location>
</feature>
<dbReference type="PANTHER" id="PTHR42804:SF1">
    <property type="entry name" value="ALDEHYDE DEHYDROGENASE-RELATED"/>
    <property type="match status" value="1"/>
</dbReference>
<dbReference type="PANTHER" id="PTHR42804">
    <property type="entry name" value="ALDEHYDE DEHYDROGENASE"/>
    <property type="match status" value="1"/>
</dbReference>
<dbReference type="PROSITE" id="PS00687">
    <property type="entry name" value="ALDEHYDE_DEHYDR_GLU"/>
    <property type="match status" value="1"/>
</dbReference>
<dbReference type="InterPro" id="IPR016163">
    <property type="entry name" value="Ald_DH_C"/>
</dbReference>
<evidence type="ECO:0000256" key="3">
    <source>
        <dbReference type="ARBA" id="ARBA00024226"/>
    </source>
</evidence>
<dbReference type="InterPro" id="IPR016161">
    <property type="entry name" value="Ald_DH/histidinol_DH"/>
</dbReference>
<dbReference type="Proteomes" id="UP000062833">
    <property type="component" value="Chromosome"/>
</dbReference>
<reference evidence="9" key="1">
    <citation type="submission" date="2015-09" db="EMBL/GenBank/DDBJ databases">
        <title>Complete genome of Arthrobacter alpinus strain R3.8.</title>
        <authorList>
            <person name="See-Too W.S."/>
            <person name="Chan K.G."/>
        </authorList>
    </citation>
    <scope>NUCLEOTIDE SEQUENCE [LARGE SCALE GENOMIC DNA]</scope>
    <source>
        <strain evidence="9">R3.8</strain>
    </source>
</reference>
<evidence type="ECO:0000256" key="5">
    <source>
        <dbReference type="PROSITE-ProRule" id="PRU10007"/>
    </source>
</evidence>
<protein>
    <recommendedName>
        <fullName evidence="3">aldehyde dehydrogenase (NAD(+))</fullName>
        <ecNumber evidence="3">1.2.1.3</ecNumber>
    </recommendedName>
</protein>
<name>A0A0M4QSF1_9MICC</name>
<feature type="domain" description="Aldehyde dehydrogenase" evidence="7">
    <location>
        <begin position="14"/>
        <end position="462"/>
    </location>
</feature>
<keyword evidence="2 6" id="KW-0560">Oxidoreductase</keyword>
<proteinExistence type="inferred from homology"/>
<dbReference type="EMBL" id="CP012677">
    <property type="protein sequence ID" value="ALE93853.1"/>
    <property type="molecule type" value="Genomic_DNA"/>
</dbReference>
<dbReference type="AlphaFoldDB" id="A0A0M4QSF1"/>
<organism evidence="8 9">
    <name type="scientific">Arthrobacter alpinus</name>
    <dbReference type="NCBI Taxonomy" id="656366"/>
    <lineage>
        <taxon>Bacteria</taxon>
        <taxon>Bacillati</taxon>
        <taxon>Actinomycetota</taxon>
        <taxon>Actinomycetes</taxon>
        <taxon>Micrococcales</taxon>
        <taxon>Micrococcaceae</taxon>
        <taxon>Arthrobacter</taxon>
    </lineage>
</organism>
<dbReference type="GO" id="GO:0004029">
    <property type="term" value="F:aldehyde dehydrogenase (NAD+) activity"/>
    <property type="evidence" value="ECO:0007669"/>
    <property type="project" value="UniProtKB-EC"/>
</dbReference>
<dbReference type="KEGG" id="aaq:AOC05_00435"/>
<dbReference type="Gene3D" id="3.40.309.10">
    <property type="entry name" value="Aldehyde Dehydrogenase, Chain A, domain 2"/>
    <property type="match status" value="1"/>
</dbReference>
<dbReference type="Gene3D" id="3.40.605.10">
    <property type="entry name" value="Aldehyde Dehydrogenase, Chain A, domain 1"/>
    <property type="match status" value="1"/>
</dbReference>
<dbReference type="InterPro" id="IPR029510">
    <property type="entry name" value="Ald_DH_CS_GLU"/>
</dbReference>
<dbReference type="EC" id="1.2.1.3" evidence="3"/>
<evidence type="ECO:0000256" key="4">
    <source>
        <dbReference type="ARBA" id="ARBA00049194"/>
    </source>
</evidence>
<dbReference type="PROSITE" id="PS00070">
    <property type="entry name" value="ALDEHYDE_DEHYDR_CYS"/>
    <property type="match status" value="1"/>
</dbReference>
<accession>A0A0M4QSF1</accession>
<evidence type="ECO:0000256" key="1">
    <source>
        <dbReference type="ARBA" id="ARBA00009986"/>
    </source>
</evidence>
<evidence type="ECO:0000313" key="8">
    <source>
        <dbReference type="EMBL" id="ALE93853.1"/>
    </source>
</evidence>
<comment type="similarity">
    <text evidence="1 6">Belongs to the aldehyde dehydrogenase family.</text>
</comment>
<evidence type="ECO:0000313" key="9">
    <source>
        <dbReference type="Proteomes" id="UP000062833"/>
    </source>
</evidence>
<gene>
    <name evidence="8" type="ORF">AOC05_00435</name>
</gene>
<evidence type="ECO:0000259" key="7">
    <source>
        <dbReference type="Pfam" id="PF00171"/>
    </source>
</evidence>
<dbReference type="InterPro" id="IPR015590">
    <property type="entry name" value="Aldehyde_DH_dom"/>
</dbReference>
<evidence type="ECO:0000256" key="2">
    <source>
        <dbReference type="ARBA" id="ARBA00023002"/>
    </source>
</evidence>
<dbReference type="FunFam" id="3.40.605.10:FF:000007">
    <property type="entry name" value="NAD/NADP-dependent betaine aldehyde dehydrogenase"/>
    <property type="match status" value="1"/>
</dbReference>